<accession>Q115D2</accession>
<dbReference type="GO" id="GO:0016020">
    <property type="term" value="C:membrane"/>
    <property type="evidence" value="ECO:0007669"/>
    <property type="project" value="GOC"/>
</dbReference>
<evidence type="ECO:0000256" key="2">
    <source>
        <dbReference type="ARBA" id="ARBA00022801"/>
    </source>
</evidence>
<evidence type="ECO:0000313" key="4">
    <source>
        <dbReference type="EMBL" id="ABG50892.1"/>
    </source>
</evidence>
<proteinExistence type="predicted"/>
<dbReference type="AlphaFoldDB" id="Q115D2"/>
<dbReference type="InterPro" id="IPR004843">
    <property type="entry name" value="Calcineurin-like_PHP"/>
</dbReference>
<name>Q115D2_TRIEI</name>
<gene>
    <name evidence="4" type="ordered locus">Tery_1613</name>
</gene>
<dbReference type="SUPFAM" id="SSF56300">
    <property type="entry name" value="Metallo-dependent phosphatases"/>
    <property type="match status" value="1"/>
</dbReference>
<keyword evidence="1" id="KW-0479">Metal-binding</keyword>
<dbReference type="KEGG" id="ter:Tery_1613"/>
<evidence type="ECO:0000259" key="3">
    <source>
        <dbReference type="Pfam" id="PF00149"/>
    </source>
</evidence>
<dbReference type="eggNOG" id="COG1408">
    <property type="taxonomic scope" value="Bacteria"/>
</dbReference>
<dbReference type="PANTHER" id="PTHR31302">
    <property type="entry name" value="TRANSMEMBRANE PROTEIN WITH METALLOPHOSPHOESTERASE DOMAIN-RELATED"/>
    <property type="match status" value="1"/>
</dbReference>
<reference evidence="4" key="1">
    <citation type="submission" date="2006-06" db="EMBL/GenBank/DDBJ databases">
        <title>Complete sequence of Trichodesmium erythraeum IMS101.</title>
        <authorList>
            <consortium name="US DOE Joint Genome Institute"/>
            <person name="Copeland A."/>
            <person name="Lucas S."/>
            <person name="Lapidus A."/>
            <person name="Barry K."/>
            <person name="Detter J.C."/>
            <person name="Glavina del Rio T."/>
            <person name="Hammon N."/>
            <person name="Israni S."/>
            <person name="Dalin E."/>
            <person name="Tice H."/>
            <person name="Pitluck S."/>
            <person name="Kiss H."/>
            <person name="Munk A.C."/>
            <person name="Brettin T."/>
            <person name="Bruce D."/>
            <person name="Han C."/>
            <person name="Tapia R."/>
            <person name="Gilna P."/>
            <person name="Schmutz J."/>
            <person name="Larimer F."/>
            <person name="Land M."/>
            <person name="Hauser L."/>
            <person name="Kyrpides N."/>
            <person name="Kim E."/>
            <person name="Richardson P."/>
        </authorList>
    </citation>
    <scope>NUCLEOTIDE SEQUENCE [LARGE SCALE GENOMIC DNA]</scope>
    <source>
        <strain evidence="4">IMS101</strain>
    </source>
</reference>
<keyword evidence="2" id="KW-0378">Hydrolase</keyword>
<dbReference type="InterPro" id="IPR051158">
    <property type="entry name" value="Metallophosphoesterase_sf"/>
</dbReference>
<feature type="domain" description="Calcineurin-like phosphoesterase" evidence="3">
    <location>
        <begin position="29"/>
        <end position="191"/>
    </location>
</feature>
<dbReference type="OrthoDB" id="9780884at2"/>
<dbReference type="CDD" id="cd07385">
    <property type="entry name" value="MPP_YkuE_C"/>
    <property type="match status" value="1"/>
</dbReference>
<dbReference type="InterPro" id="IPR029052">
    <property type="entry name" value="Metallo-depent_PP-like"/>
</dbReference>
<sequence length="277" mass="31507">MHRILTGPLQVDRLTLKINGLPQNLQGTKLVQLSDFHYDRKRLSEWLLTRAIAITNKVEPDLILLTGDFITDEPTPVDDLVLRLKDLKSRAGVYAVLGNHDEEYPGARDKVIEAFTRVEIPILLNQVVYPLGSGLALVGLEDYWSANFQPFPVIESINKTVPRIVLSHNPDTAKVLQKWRIDLQLSGHTHGGQIRLPYLGPLAQFREPIRKLIPKFLQPVVPFIGKCEKIVKYWEWSQGLHQIGNNFLYVNRGLGTYFPGRLFCPPEVTIITLVTNY</sequence>
<dbReference type="EMBL" id="CP000393">
    <property type="protein sequence ID" value="ABG50892.1"/>
    <property type="molecule type" value="Genomic_DNA"/>
</dbReference>
<dbReference type="PANTHER" id="PTHR31302:SF31">
    <property type="entry name" value="PHOSPHODIESTERASE YAEI"/>
    <property type="match status" value="1"/>
</dbReference>
<dbReference type="Pfam" id="PF00149">
    <property type="entry name" value="Metallophos"/>
    <property type="match status" value="1"/>
</dbReference>
<dbReference type="GO" id="GO:0046872">
    <property type="term" value="F:metal ion binding"/>
    <property type="evidence" value="ECO:0007669"/>
    <property type="project" value="UniProtKB-KW"/>
</dbReference>
<dbReference type="HOGENOM" id="CLU_025443_3_2_3"/>
<evidence type="ECO:0000256" key="1">
    <source>
        <dbReference type="ARBA" id="ARBA00022723"/>
    </source>
</evidence>
<organism evidence="4">
    <name type="scientific">Trichodesmium erythraeum (strain IMS101)</name>
    <dbReference type="NCBI Taxonomy" id="203124"/>
    <lineage>
        <taxon>Bacteria</taxon>
        <taxon>Bacillati</taxon>
        <taxon>Cyanobacteriota</taxon>
        <taxon>Cyanophyceae</taxon>
        <taxon>Oscillatoriophycideae</taxon>
        <taxon>Oscillatoriales</taxon>
        <taxon>Microcoleaceae</taxon>
        <taxon>Trichodesmium</taxon>
    </lineage>
</organism>
<dbReference type="STRING" id="203124.Tery_1613"/>
<dbReference type="GO" id="GO:0008758">
    <property type="term" value="F:UDP-2,3-diacylglucosamine hydrolase activity"/>
    <property type="evidence" value="ECO:0007669"/>
    <property type="project" value="TreeGrafter"/>
</dbReference>
<protein>
    <submittedName>
        <fullName evidence="4">Metallophosphoesterase</fullName>
    </submittedName>
</protein>
<dbReference type="RefSeq" id="WP_011611267.1">
    <property type="nucleotide sequence ID" value="NC_008312.1"/>
</dbReference>
<dbReference type="GO" id="GO:0009245">
    <property type="term" value="P:lipid A biosynthetic process"/>
    <property type="evidence" value="ECO:0007669"/>
    <property type="project" value="TreeGrafter"/>
</dbReference>
<dbReference type="Gene3D" id="3.60.21.10">
    <property type="match status" value="1"/>
</dbReference>